<dbReference type="InterPro" id="IPR036691">
    <property type="entry name" value="Endo/exonu/phosph_ase_sf"/>
</dbReference>
<gene>
    <name evidence="2" type="ORF">OLC1_LOCUS6917</name>
</gene>
<dbReference type="InterPro" id="IPR050410">
    <property type="entry name" value="CCR4/nocturin_mRNA_transcr"/>
</dbReference>
<dbReference type="Proteomes" id="UP001161247">
    <property type="component" value="Chromosome 2"/>
</dbReference>
<dbReference type="Pfam" id="PF03372">
    <property type="entry name" value="Exo_endo_phos"/>
    <property type="match status" value="1"/>
</dbReference>
<dbReference type="Gene3D" id="3.60.10.10">
    <property type="entry name" value="Endonuclease/exonuclease/phosphatase"/>
    <property type="match status" value="1"/>
</dbReference>
<protein>
    <submittedName>
        <fullName evidence="2">OLC1v1032153C1</fullName>
    </submittedName>
</protein>
<dbReference type="AlphaFoldDB" id="A0AAV1CKX7"/>
<dbReference type="PANTHER" id="PTHR12121:SF79">
    <property type="entry name" value="CARBON CATABOLITE REPRESSOR PROTEIN 4 HOMOLOG 1-LIKE ISOFORM X1"/>
    <property type="match status" value="1"/>
</dbReference>
<organism evidence="2 3">
    <name type="scientific">Oldenlandia corymbosa var. corymbosa</name>
    <dbReference type="NCBI Taxonomy" id="529605"/>
    <lineage>
        <taxon>Eukaryota</taxon>
        <taxon>Viridiplantae</taxon>
        <taxon>Streptophyta</taxon>
        <taxon>Embryophyta</taxon>
        <taxon>Tracheophyta</taxon>
        <taxon>Spermatophyta</taxon>
        <taxon>Magnoliopsida</taxon>
        <taxon>eudicotyledons</taxon>
        <taxon>Gunneridae</taxon>
        <taxon>Pentapetalae</taxon>
        <taxon>asterids</taxon>
        <taxon>lamiids</taxon>
        <taxon>Gentianales</taxon>
        <taxon>Rubiaceae</taxon>
        <taxon>Rubioideae</taxon>
        <taxon>Spermacoceae</taxon>
        <taxon>Hedyotis-Oldenlandia complex</taxon>
        <taxon>Oldenlandia</taxon>
    </lineage>
</organism>
<dbReference type="InterPro" id="IPR005135">
    <property type="entry name" value="Endo/exonuclease/phosphatase"/>
</dbReference>
<name>A0AAV1CKX7_OLDCO</name>
<dbReference type="SUPFAM" id="SSF56219">
    <property type="entry name" value="DNase I-like"/>
    <property type="match status" value="1"/>
</dbReference>
<evidence type="ECO:0000313" key="3">
    <source>
        <dbReference type="Proteomes" id="UP001161247"/>
    </source>
</evidence>
<dbReference type="GO" id="GO:0000175">
    <property type="term" value="F:3'-5'-RNA exonuclease activity"/>
    <property type="evidence" value="ECO:0007669"/>
    <property type="project" value="TreeGrafter"/>
</dbReference>
<feature type="domain" description="Endonuclease/exonuclease/phosphatase" evidence="1">
    <location>
        <begin position="156"/>
        <end position="452"/>
    </location>
</feature>
<reference evidence="2" key="1">
    <citation type="submission" date="2023-03" db="EMBL/GenBank/DDBJ databases">
        <authorList>
            <person name="Julca I."/>
        </authorList>
    </citation>
    <scope>NUCLEOTIDE SEQUENCE</scope>
</reference>
<evidence type="ECO:0000313" key="2">
    <source>
        <dbReference type="EMBL" id="CAI9096082.1"/>
    </source>
</evidence>
<dbReference type="EMBL" id="OX459119">
    <property type="protein sequence ID" value="CAI9096082.1"/>
    <property type="molecule type" value="Genomic_DNA"/>
</dbReference>
<proteinExistence type="predicted"/>
<sequence length="543" mass="61733">MDPWHLEIGFTSSVNPFPEVGVKLTPNSVVYYAGTNISPPDCKIMFTWSREIKGFIGMASSAATQLHLDQPKFWTVVGSSPSYVPTNDDVGHCLRLVSYAVNSYGVKMSSTFILVTSPVRPLTLSPSSRRIIPTISGLKRLGKPHSVVKNGGFRVLSYNLLADIYVNSGRDSYSYCPRDKVTWEYRSQNLLREILSYEADILCLQEVQSDHYKDFFEPELARFGYLSIYKGKTKELSDSKAKYVTDGCATFFRRDKFKLVKTYEVEYDRIAELMISRLKYEQRGLARSRLMKDNIATVAILEEINNFHSRICVANTHLTGGKGVSDVRLFQVVNLIKGLKRIDSLGIPVLVCGDMNSAPGSDTHTYLLEGKVGYYRQEKKDVLGISRHLKLNHSMNLTSAYSGTPNAHQHETLDYIFYPQNKLKVDGVFEIPFYESIGKKRLLPTPQWSSDHVALVADLRIKKAYREQNCSELPIDPWEQFKMVKNIEVPRQAFKKSKHWHDMYNGNEESKFIFGNLMPKCVITLPHQLTSISINQQLMIGCP</sequence>
<dbReference type="PANTHER" id="PTHR12121">
    <property type="entry name" value="CARBON CATABOLITE REPRESSOR PROTEIN 4"/>
    <property type="match status" value="1"/>
</dbReference>
<evidence type="ECO:0000259" key="1">
    <source>
        <dbReference type="Pfam" id="PF03372"/>
    </source>
</evidence>
<keyword evidence="3" id="KW-1185">Reference proteome</keyword>
<accession>A0AAV1CKX7</accession>